<keyword evidence="4" id="KW-0808">Transferase</keyword>
<accession>A0AAJ1EY60</accession>
<feature type="non-terminal residue" evidence="10">
    <location>
        <position position="1"/>
    </location>
</feature>
<sequence>QSIGEPGTQMTLRTFHFAGIRERNVTLGLPRLIELVDARKKPVTPTMDIYLEENYKKSKEKAIKVAREILHTKVSAL</sequence>
<gene>
    <name evidence="10" type="ORF">L0M99_09745</name>
</gene>
<dbReference type="PANTHER" id="PTHR19376">
    <property type="entry name" value="DNA-DIRECTED RNA POLYMERASE"/>
    <property type="match status" value="1"/>
</dbReference>
<dbReference type="InterPro" id="IPR045867">
    <property type="entry name" value="DNA-dir_RpoC_beta_prime"/>
</dbReference>
<evidence type="ECO:0000256" key="5">
    <source>
        <dbReference type="ARBA" id="ARBA00022695"/>
    </source>
</evidence>
<evidence type="ECO:0000256" key="3">
    <source>
        <dbReference type="ARBA" id="ARBA00022478"/>
    </source>
</evidence>
<evidence type="ECO:0000313" key="11">
    <source>
        <dbReference type="Proteomes" id="UP001200537"/>
    </source>
</evidence>
<evidence type="ECO:0000256" key="2">
    <source>
        <dbReference type="ARBA" id="ARBA00012418"/>
    </source>
</evidence>
<dbReference type="EMBL" id="JAKNHJ010000056">
    <property type="protein sequence ID" value="MCG4618759.1"/>
    <property type="molecule type" value="Genomic_DNA"/>
</dbReference>
<dbReference type="GO" id="GO:0003899">
    <property type="term" value="F:DNA-directed RNA polymerase activity"/>
    <property type="evidence" value="ECO:0007669"/>
    <property type="project" value="UniProtKB-EC"/>
</dbReference>
<evidence type="ECO:0000256" key="4">
    <source>
        <dbReference type="ARBA" id="ARBA00022679"/>
    </source>
</evidence>
<organism evidence="10 11">
    <name type="scientific">Varibaculum cambriense</name>
    <dbReference type="NCBI Taxonomy" id="184870"/>
    <lineage>
        <taxon>Bacteria</taxon>
        <taxon>Bacillati</taxon>
        <taxon>Actinomycetota</taxon>
        <taxon>Actinomycetes</taxon>
        <taxon>Actinomycetales</taxon>
        <taxon>Actinomycetaceae</taxon>
        <taxon>Varibaculum</taxon>
    </lineage>
</organism>
<dbReference type="PANTHER" id="PTHR19376:SF32">
    <property type="entry name" value="DNA-DIRECTED RNA POLYMERASE III SUBUNIT RPC1"/>
    <property type="match status" value="1"/>
</dbReference>
<dbReference type="GO" id="GO:0000428">
    <property type="term" value="C:DNA-directed RNA polymerase complex"/>
    <property type="evidence" value="ECO:0007669"/>
    <property type="project" value="UniProtKB-KW"/>
</dbReference>
<evidence type="ECO:0000256" key="7">
    <source>
        <dbReference type="ARBA" id="ARBA00023163"/>
    </source>
</evidence>
<comment type="caution">
    <text evidence="10">The sequence shown here is derived from an EMBL/GenBank/DDBJ whole genome shotgun (WGS) entry which is preliminary data.</text>
</comment>
<evidence type="ECO:0000256" key="1">
    <source>
        <dbReference type="ARBA" id="ARBA00004026"/>
    </source>
</evidence>
<proteinExistence type="predicted"/>
<dbReference type="GO" id="GO:0003677">
    <property type="term" value="F:DNA binding"/>
    <property type="evidence" value="ECO:0007669"/>
    <property type="project" value="InterPro"/>
</dbReference>
<dbReference type="EC" id="2.7.7.6" evidence="2"/>
<comment type="catalytic activity">
    <reaction evidence="8">
        <text>RNA(n) + a ribonucleoside 5'-triphosphate = RNA(n+1) + diphosphate</text>
        <dbReference type="Rhea" id="RHEA:21248"/>
        <dbReference type="Rhea" id="RHEA-COMP:14527"/>
        <dbReference type="Rhea" id="RHEA-COMP:17342"/>
        <dbReference type="ChEBI" id="CHEBI:33019"/>
        <dbReference type="ChEBI" id="CHEBI:61557"/>
        <dbReference type="ChEBI" id="CHEBI:140395"/>
        <dbReference type="EC" id="2.7.7.6"/>
    </reaction>
</comment>
<dbReference type="GO" id="GO:0046872">
    <property type="term" value="F:metal ion binding"/>
    <property type="evidence" value="ECO:0007669"/>
    <property type="project" value="UniProtKB-KW"/>
</dbReference>
<keyword evidence="3" id="KW-0240">DNA-directed RNA polymerase</keyword>
<protein>
    <recommendedName>
        <fullName evidence="2">DNA-directed RNA polymerase</fullName>
        <ecNumber evidence="2">2.7.7.6</ecNumber>
    </recommendedName>
</protein>
<dbReference type="GO" id="GO:0006351">
    <property type="term" value="P:DNA-templated transcription"/>
    <property type="evidence" value="ECO:0007669"/>
    <property type="project" value="InterPro"/>
</dbReference>
<evidence type="ECO:0000256" key="6">
    <source>
        <dbReference type="ARBA" id="ARBA00022723"/>
    </source>
</evidence>
<dbReference type="SUPFAM" id="SSF64484">
    <property type="entry name" value="beta and beta-prime subunits of DNA dependent RNA-polymerase"/>
    <property type="match status" value="1"/>
</dbReference>
<evidence type="ECO:0000259" key="9">
    <source>
        <dbReference type="Pfam" id="PF04998"/>
    </source>
</evidence>
<comment type="function">
    <text evidence="1">DNA-dependent RNA polymerase catalyzes the transcription of DNA into RNA using the four ribonucleoside triphosphates as substrates.</text>
</comment>
<feature type="domain" description="RNA polymerase Rpb1" evidence="9">
    <location>
        <begin position="1"/>
        <end position="70"/>
    </location>
</feature>
<evidence type="ECO:0000313" key="10">
    <source>
        <dbReference type="EMBL" id="MCG4618759.1"/>
    </source>
</evidence>
<dbReference type="AlphaFoldDB" id="A0AAJ1EY60"/>
<keyword evidence="7" id="KW-0804">Transcription</keyword>
<name>A0AAJ1EY60_9ACTO</name>
<feature type="non-terminal residue" evidence="10">
    <location>
        <position position="77"/>
    </location>
</feature>
<dbReference type="Proteomes" id="UP001200537">
    <property type="component" value="Unassembled WGS sequence"/>
</dbReference>
<reference evidence="10" key="1">
    <citation type="submission" date="2022-01" db="EMBL/GenBank/DDBJ databases">
        <title>Collection of gut derived symbiotic bacterial strains cultured from healthy donors.</title>
        <authorList>
            <person name="Lin H."/>
            <person name="Kohout C."/>
            <person name="Waligurski E."/>
            <person name="Pamer E.G."/>
        </authorList>
    </citation>
    <scope>NUCLEOTIDE SEQUENCE</scope>
    <source>
        <strain evidence="10">DFI.7.46</strain>
    </source>
</reference>
<dbReference type="InterPro" id="IPR007081">
    <property type="entry name" value="RNA_pol_Rpb1_5"/>
</dbReference>
<evidence type="ECO:0000256" key="8">
    <source>
        <dbReference type="ARBA" id="ARBA00048552"/>
    </source>
</evidence>
<keyword evidence="5" id="KW-0548">Nucleotidyltransferase</keyword>
<dbReference type="Pfam" id="PF04998">
    <property type="entry name" value="RNA_pol_Rpb1_5"/>
    <property type="match status" value="1"/>
</dbReference>
<keyword evidence="6" id="KW-0479">Metal-binding</keyword>